<feature type="region of interest" description="Disordered" evidence="1">
    <location>
        <begin position="49"/>
        <end position="96"/>
    </location>
</feature>
<organism evidence="2 3">
    <name type="scientific">Pleurodeles waltl</name>
    <name type="common">Iberian ribbed newt</name>
    <dbReference type="NCBI Taxonomy" id="8319"/>
    <lineage>
        <taxon>Eukaryota</taxon>
        <taxon>Metazoa</taxon>
        <taxon>Chordata</taxon>
        <taxon>Craniata</taxon>
        <taxon>Vertebrata</taxon>
        <taxon>Euteleostomi</taxon>
        <taxon>Amphibia</taxon>
        <taxon>Batrachia</taxon>
        <taxon>Caudata</taxon>
        <taxon>Salamandroidea</taxon>
        <taxon>Salamandridae</taxon>
        <taxon>Pleurodelinae</taxon>
        <taxon>Pleurodeles</taxon>
    </lineage>
</organism>
<protein>
    <submittedName>
        <fullName evidence="2">Uncharacterized protein</fullName>
    </submittedName>
</protein>
<comment type="caution">
    <text evidence="2">The sequence shown here is derived from an EMBL/GenBank/DDBJ whole genome shotgun (WGS) entry which is preliminary data.</text>
</comment>
<evidence type="ECO:0000313" key="2">
    <source>
        <dbReference type="EMBL" id="KAJ1085794.1"/>
    </source>
</evidence>
<proteinExistence type="predicted"/>
<dbReference type="EMBL" id="JANPWB010000016">
    <property type="protein sequence ID" value="KAJ1085794.1"/>
    <property type="molecule type" value="Genomic_DNA"/>
</dbReference>
<evidence type="ECO:0000313" key="3">
    <source>
        <dbReference type="Proteomes" id="UP001066276"/>
    </source>
</evidence>
<reference evidence="2" key="1">
    <citation type="journal article" date="2022" name="bioRxiv">
        <title>Sequencing and chromosome-scale assembly of the giantPleurodeles waltlgenome.</title>
        <authorList>
            <person name="Brown T."/>
            <person name="Elewa A."/>
            <person name="Iarovenko S."/>
            <person name="Subramanian E."/>
            <person name="Araus A.J."/>
            <person name="Petzold A."/>
            <person name="Susuki M."/>
            <person name="Suzuki K.-i.T."/>
            <person name="Hayashi T."/>
            <person name="Toyoda A."/>
            <person name="Oliveira C."/>
            <person name="Osipova E."/>
            <person name="Leigh N.D."/>
            <person name="Simon A."/>
            <person name="Yun M.H."/>
        </authorList>
    </citation>
    <scope>NUCLEOTIDE SEQUENCE</scope>
    <source>
        <strain evidence="2">20211129_DDA</strain>
        <tissue evidence="2">Liver</tissue>
    </source>
</reference>
<sequence length="96" mass="10190">MQGRFGSSRYGALPSDAGCTDTWFKDMTSLAHRCLDICQEVAEAAEVPSAEAPCDSSLVTSSSDVPGSKHQRCGTDEAKSSTRTKGSVRGWAPFTD</sequence>
<evidence type="ECO:0000256" key="1">
    <source>
        <dbReference type="SAM" id="MobiDB-lite"/>
    </source>
</evidence>
<dbReference type="Proteomes" id="UP001066276">
    <property type="component" value="Chromosome 12"/>
</dbReference>
<dbReference type="AlphaFoldDB" id="A0AAV7L4G4"/>
<keyword evidence="3" id="KW-1185">Reference proteome</keyword>
<accession>A0AAV7L4G4</accession>
<name>A0AAV7L4G4_PLEWA</name>
<gene>
    <name evidence="2" type="ORF">NDU88_005919</name>
</gene>